<evidence type="ECO:0008006" key="4">
    <source>
        <dbReference type="Google" id="ProtNLM"/>
    </source>
</evidence>
<evidence type="ECO:0000256" key="1">
    <source>
        <dbReference type="SAM" id="MobiDB-lite"/>
    </source>
</evidence>
<name>A0A318U2L3_9RHOB</name>
<dbReference type="EMBL" id="QJTK01000004">
    <property type="protein sequence ID" value="PYF10545.1"/>
    <property type="molecule type" value="Genomic_DNA"/>
</dbReference>
<dbReference type="OrthoDB" id="7764370at2"/>
<gene>
    <name evidence="2" type="ORF">C8J30_10424</name>
</gene>
<feature type="region of interest" description="Disordered" evidence="1">
    <location>
        <begin position="163"/>
        <end position="182"/>
    </location>
</feature>
<evidence type="ECO:0000313" key="3">
    <source>
        <dbReference type="Proteomes" id="UP000247727"/>
    </source>
</evidence>
<dbReference type="AlphaFoldDB" id="A0A318U2L3"/>
<protein>
    <recommendedName>
        <fullName evidence="4">DUF945 domain-containing protein</fullName>
    </recommendedName>
</protein>
<accession>A0A318U2L3</accession>
<reference evidence="2 3" key="1">
    <citation type="submission" date="2018-06" db="EMBL/GenBank/DDBJ databases">
        <title>Genomic Encyclopedia of Type Strains, Phase III (KMG-III): the genomes of soil and plant-associated and newly described type strains.</title>
        <authorList>
            <person name="Whitman W."/>
        </authorList>
    </citation>
    <scope>NUCLEOTIDE SEQUENCE [LARGE SCALE GENOMIC DNA]</scope>
    <source>
        <strain evidence="2 3">JA737</strain>
    </source>
</reference>
<keyword evidence="3" id="KW-1185">Reference proteome</keyword>
<sequence length="507" mass="53607">MSGKVFLAGAAVIAAAAGGYWWIATPQATEAGIDRLRGELEATLGPAAKAVTLTPQGDHYTVVIDPTPVLAPRLAGTAAKASITPYTMRLTPEGKGVWHLEGDPQTVDLHLQTPQPQGFPPQSFDYRLEGMQVSGRFDESLRTMTEVDSKVLRIIMHQLDPQGAAGTVETTTTQGPMTSQTRAKQGATGLEVSGHMTVAAVEQTIVLPKPQRQGTAGTLAPAAVPQKIVIRMHAVQSDGTLTGLRWDEILTLLRKLVALRPDGQPVPNAARPEVVQMMRDVLPLFDGMTSTTAMTDLTIDAFGKRFALARVEAAVDSSGMTDRAHLREVVTLEGLSLPPELAADWALPIVPKQLRLDISAADLDLNAAAALVLDATRTGETTTTPAFNAKLAAALMPEGTIALALGPSHIEGEGYRFEAEAEKRIGPDTGVPQPFSAKLRLAGLDTLLTALQKAPEDVRQVAMALMMTRGFAKVEPDGALSWALATTPAGILTVNGTPLSGLKGMMP</sequence>
<comment type="caution">
    <text evidence="2">The sequence shown here is derived from an EMBL/GenBank/DDBJ whole genome shotgun (WGS) entry which is preliminary data.</text>
</comment>
<dbReference type="RefSeq" id="WP_110805059.1">
    <property type="nucleotide sequence ID" value="NZ_QJTK01000004.1"/>
</dbReference>
<dbReference type="Proteomes" id="UP000247727">
    <property type="component" value="Unassembled WGS sequence"/>
</dbReference>
<organism evidence="2 3">
    <name type="scientific">Rhodobacter viridis</name>
    <dbReference type="NCBI Taxonomy" id="1054202"/>
    <lineage>
        <taxon>Bacteria</taxon>
        <taxon>Pseudomonadati</taxon>
        <taxon>Pseudomonadota</taxon>
        <taxon>Alphaproteobacteria</taxon>
        <taxon>Rhodobacterales</taxon>
        <taxon>Rhodobacter group</taxon>
        <taxon>Rhodobacter</taxon>
    </lineage>
</organism>
<feature type="compositionally biased region" description="Low complexity" evidence="1">
    <location>
        <begin position="170"/>
        <end position="181"/>
    </location>
</feature>
<proteinExistence type="predicted"/>
<evidence type="ECO:0000313" key="2">
    <source>
        <dbReference type="EMBL" id="PYF10545.1"/>
    </source>
</evidence>